<dbReference type="RefSeq" id="WP_006077402.1">
    <property type="nucleotide sequence ID" value="NZ_AOMD01000018.1"/>
</dbReference>
<dbReference type="InParanoid" id="M0MII2"/>
<gene>
    <name evidence="1" type="ORF">C449_07750</name>
</gene>
<keyword evidence="2" id="KW-1185">Reference proteome</keyword>
<sequence>MTDEDEATIAELEQRHERLQRKAKRKPSWQRAADNAAEELIEAKCDRVEELEVQSDDMSPAGAVLARSLGATEAGQTAELRDEIDRHRSDIAELEEQ</sequence>
<organism evidence="1 2">
    <name type="scientific">Halococcus saccharolyticus DSM 5350</name>
    <dbReference type="NCBI Taxonomy" id="1227455"/>
    <lineage>
        <taxon>Archaea</taxon>
        <taxon>Methanobacteriati</taxon>
        <taxon>Methanobacteriota</taxon>
        <taxon>Stenosarchaea group</taxon>
        <taxon>Halobacteria</taxon>
        <taxon>Halobacteriales</taxon>
        <taxon>Halococcaceae</taxon>
        <taxon>Halococcus</taxon>
    </lineage>
</organism>
<evidence type="ECO:0000313" key="1">
    <source>
        <dbReference type="EMBL" id="EMA45497.1"/>
    </source>
</evidence>
<dbReference type="AlphaFoldDB" id="M0MII2"/>
<dbReference type="EMBL" id="AOMD01000018">
    <property type="protein sequence ID" value="EMA45497.1"/>
    <property type="molecule type" value="Genomic_DNA"/>
</dbReference>
<evidence type="ECO:0000313" key="2">
    <source>
        <dbReference type="Proteomes" id="UP000011669"/>
    </source>
</evidence>
<proteinExistence type="predicted"/>
<dbReference type="Proteomes" id="UP000011669">
    <property type="component" value="Unassembled WGS sequence"/>
</dbReference>
<name>M0MII2_9EURY</name>
<comment type="caution">
    <text evidence="1">The sequence shown here is derived from an EMBL/GenBank/DDBJ whole genome shotgun (WGS) entry which is preliminary data.</text>
</comment>
<dbReference type="PATRIC" id="fig|1227455.4.peg.1585"/>
<protein>
    <submittedName>
        <fullName evidence="1">Uncharacterized protein</fullName>
    </submittedName>
</protein>
<dbReference type="STRING" id="1227455.C449_07750"/>
<accession>M0MII2</accession>
<reference evidence="1 2" key="1">
    <citation type="journal article" date="2014" name="PLoS Genet.">
        <title>Phylogenetically driven sequencing of extremely halophilic archaea reveals strategies for static and dynamic osmo-response.</title>
        <authorList>
            <person name="Becker E.A."/>
            <person name="Seitzer P.M."/>
            <person name="Tritt A."/>
            <person name="Larsen D."/>
            <person name="Krusor M."/>
            <person name="Yao A.I."/>
            <person name="Wu D."/>
            <person name="Madern D."/>
            <person name="Eisen J.A."/>
            <person name="Darling A.E."/>
            <person name="Facciotti M.T."/>
        </authorList>
    </citation>
    <scope>NUCLEOTIDE SEQUENCE [LARGE SCALE GENOMIC DNA]</scope>
    <source>
        <strain evidence="1 2">DSM 5350</strain>
    </source>
</reference>